<comment type="caution">
    <text evidence="4">The sequence shown here is derived from an EMBL/GenBank/DDBJ whole genome shotgun (WGS) entry which is preliminary data.</text>
</comment>
<gene>
    <name evidence="4" type="ORF">G3T37_03220</name>
</gene>
<dbReference type="CDD" id="cd04301">
    <property type="entry name" value="NAT_SF"/>
    <property type="match status" value="1"/>
</dbReference>
<name>A0A7C9TPP2_9MICO</name>
<feature type="domain" description="N-acetyltransferase" evidence="3">
    <location>
        <begin position="7"/>
        <end position="163"/>
    </location>
</feature>
<dbReference type="PROSITE" id="PS51186">
    <property type="entry name" value="GNAT"/>
    <property type="match status" value="1"/>
</dbReference>
<dbReference type="PANTHER" id="PTHR43877">
    <property type="entry name" value="AMINOALKYLPHOSPHONATE N-ACETYLTRANSFERASE-RELATED-RELATED"/>
    <property type="match status" value="1"/>
</dbReference>
<dbReference type="RefSeq" id="WP_163472018.1">
    <property type="nucleotide sequence ID" value="NZ_JAAGWZ010000001.1"/>
</dbReference>
<dbReference type="InterPro" id="IPR000182">
    <property type="entry name" value="GNAT_dom"/>
</dbReference>
<dbReference type="PANTHER" id="PTHR43877:SF2">
    <property type="entry name" value="AMINOALKYLPHOSPHONATE N-ACETYLTRANSFERASE-RELATED"/>
    <property type="match status" value="1"/>
</dbReference>
<proteinExistence type="predicted"/>
<organism evidence="4 5">
    <name type="scientific">Galbitalea soli</name>
    <dbReference type="NCBI Taxonomy" id="1268042"/>
    <lineage>
        <taxon>Bacteria</taxon>
        <taxon>Bacillati</taxon>
        <taxon>Actinomycetota</taxon>
        <taxon>Actinomycetes</taxon>
        <taxon>Micrococcales</taxon>
        <taxon>Microbacteriaceae</taxon>
        <taxon>Galbitalea</taxon>
    </lineage>
</organism>
<dbReference type="Proteomes" id="UP000479756">
    <property type="component" value="Unassembled WGS sequence"/>
</dbReference>
<dbReference type="EMBL" id="JAAGWZ010000001">
    <property type="protein sequence ID" value="NEM90361.1"/>
    <property type="molecule type" value="Genomic_DNA"/>
</dbReference>
<dbReference type="InterPro" id="IPR050832">
    <property type="entry name" value="Bact_Acetyltransf"/>
</dbReference>
<accession>A0A7C9TPP2</accession>
<sequence>MVGFRESAVDDAAAHALLSEYFESRAAGFPPQQGHYRATFPSPRDFVPPSGVFLIVEDVDLAGEPADVGCGGVRRIADGESGRTRFEIKHLYLQPHLRGRGFGRRTLAELEARAIALGAQELVLDTNAALEAAGALYRSMGYEHIDPYNSNPNATDWYGKVVSTAG</sequence>
<evidence type="ECO:0000313" key="4">
    <source>
        <dbReference type="EMBL" id="NEM90361.1"/>
    </source>
</evidence>
<dbReference type="SUPFAM" id="SSF55729">
    <property type="entry name" value="Acyl-CoA N-acyltransferases (Nat)"/>
    <property type="match status" value="1"/>
</dbReference>
<dbReference type="AlphaFoldDB" id="A0A7C9TPP2"/>
<evidence type="ECO:0000256" key="1">
    <source>
        <dbReference type="ARBA" id="ARBA00022679"/>
    </source>
</evidence>
<evidence type="ECO:0000256" key="2">
    <source>
        <dbReference type="ARBA" id="ARBA00023315"/>
    </source>
</evidence>
<dbReference type="Gene3D" id="3.40.630.30">
    <property type="match status" value="1"/>
</dbReference>
<dbReference type="InterPro" id="IPR016181">
    <property type="entry name" value="Acyl_CoA_acyltransferase"/>
</dbReference>
<keyword evidence="2" id="KW-0012">Acyltransferase</keyword>
<evidence type="ECO:0000259" key="3">
    <source>
        <dbReference type="PROSITE" id="PS51186"/>
    </source>
</evidence>
<dbReference type="Pfam" id="PF00583">
    <property type="entry name" value="Acetyltransf_1"/>
    <property type="match status" value="1"/>
</dbReference>
<protein>
    <submittedName>
        <fullName evidence="4">GNAT family N-acetyltransferase</fullName>
    </submittedName>
</protein>
<keyword evidence="1 4" id="KW-0808">Transferase</keyword>
<evidence type="ECO:0000313" key="5">
    <source>
        <dbReference type="Proteomes" id="UP000479756"/>
    </source>
</evidence>
<dbReference type="GO" id="GO:0016747">
    <property type="term" value="F:acyltransferase activity, transferring groups other than amino-acyl groups"/>
    <property type="evidence" value="ECO:0007669"/>
    <property type="project" value="InterPro"/>
</dbReference>
<keyword evidence="5" id="KW-1185">Reference proteome</keyword>
<reference evidence="4 5" key="1">
    <citation type="journal article" date="2014" name="Int. J. Syst. Evol. Microbiol.">
        <title>Description of Galbitalea soli gen. nov., sp. nov., and Frondihabitans sucicola sp. nov.</title>
        <authorList>
            <person name="Kim S.J."/>
            <person name="Lim J.M."/>
            <person name="Ahn J.H."/>
            <person name="Weon H.Y."/>
            <person name="Hamada M."/>
            <person name="Suzuki K."/>
            <person name="Ahn T.Y."/>
            <person name="Kwon S.W."/>
        </authorList>
    </citation>
    <scope>NUCLEOTIDE SEQUENCE [LARGE SCALE GENOMIC DNA]</scope>
    <source>
        <strain evidence="4 5">NBRC 108727</strain>
    </source>
</reference>